<reference evidence="2" key="1">
    <citation type="submission" date="2020-11" db="EMBL/GenBank/DDBJ databases">
        <authorList>
            <person name="Tran Van P."/>
        </authorList>
    </citation>
    <scope>NUCLEOTIDE SEQUENCE</scope>
</reference>
<keyword evidence="1" id="KW-0472">Membrane</keyword>
<evidence type="ECO:0000313" key="2">
    <source>
        <dbReference type="EMBL" id="CAD7458584.1"/>
    </source>
</evidence>
<name>A0A7R9NW98_9NEOP</name>
<accession>A0A7R9NW98</accession>
<proteinExistence type="predicted"/>
<protein>
    <submittedName>
        <fullName evidence="2">Uncharacterized protein</fullName>
    </submittedName>
</protein>
<dbReference type="AlphaFoldDB" id="A0A7R9NW98"/>
<feature type="transmembrane region" description="Helical" evidence="1">
    <location>
        <begin position="139"/>
        <end position="157"/>
    </location>
</feature>
<dbReference type="EMBL" id="OE002362">
    <property type="protein sequence ID" value="CAD7458584.1"/>
    <property type="molecule type" value="Genomic_DNA"/>
</dbReference>
<sequence>MSENESDNEYTVEFTEDGFVSVAWGRNPAPPINDVEGCVSKEVNPRLLGRKAKNDFGKKPLSSPERDSNLALPILGSKVQHKTDTLDYCSTKTAPQIIHYYVNSSCPSEVKTQNGHQRVHLDVMQAIITMMQHCCVSHVSFITAFCYAAVLFLLAVLDHCVLD</sequence>
<gene>
    <name evidence="2" type="ORF">TTEB3V08_LOCUS6560</name>
</gene>
<organism evidence="2">
    <name type="scientific">Timema tahoe</name>
    <dbReference type="NCBI Taxonomy" id="61484"/>
    <lineage>
        <taxon>Eukaryota</taxon>
        <taxon>Metazoa</taxon>
        <taxon>Ecdysozoa</taxon>
        <taxon>Arthropoda</taxon>
        <taxon>Hexapoda</taxon>
        <taxon>Insecta</taxon>
        <taxon>Pterygota</taxon>
        <taxon>Neoptera</taxon>
        <taxon>Polyneoptera</taxon>
        <taxon>Phasmatodea</taxon>
        <taxon>Timematodea</taxon>
        <taxon>Timematoidea</taxon>
        <taxon>Timematidae</taxon>
        <taxon>Timema</taxon>
    </lineage>
</organism>
<keyword evidence="1" id="KW-1133">Transmembrane helix</keyword>
<evidence type="ECO:0000256" key="1">
    <source>
        <dbReference type="SAM" id="Phobius"/>
    </source>
</evidence>
<keyword evidence="1" id="KW-0812">Transmembrane</keyword>